<dbReference type="InterPro" id="IPR011004">
    <property type="entry name" value="Trimer_LpxA-like_sf"/>
</dbReference>
<dbReference type="PANTHER" id="PTHR43300:SF11">
    <property type="entry name" value="ACETYLTRANSFERASE RV3034C-RELATED"/>
    <property type="match status" value="1"/>
</dbReference>
<evidence type="ECO:0000256" key="3">
    <source>
        <dbReference type="ARBA" id="ARBA00022737"/>
    </source>
</evidence>
<dbReference type="InterPro" id="IPR050179">
    <property type="entry name" value="Trans_hexapeptide_repeat"/>
</dbReference>
<keyword evidence="2 5" id="KW-0808">Transferase</keyword>
<proteinExistence type="inferred from homology"/>
<dbReference type="EMBL" id="CP157484">
    <property type="protein sequence ID" value="XBO41514.1"/>
    <property type="molecule type" value="Genomic_DNA"/>
</dbReference>
<name>A0AAU7JNJ9_9HYPH</name>
<evidence type="ECO:0000313" key="5">
    <source>
        <dbReference type="EMBL" id="XBO41514.1"/>
    </source>
</evidence>
<evidence type="ECO:0000256" key="4">
    <source>
        <dbReference type="ARBA" id="ARBA00023315"/>
    </source>
</evidence>
<dbReference type="GO" id="GO:0016746">
    <property type="term" value="F:acyltransferase activity"/>
    <property type="evidence" value="ECO:0007669"/>
    <property type="project" value="UniProtKB-KW"/>
</dbReference>
<dbReference type="PANTHER" id="PTHR43300">
    <property type="entry name" value="ACETYLTRANSFERASE"/>
    <property type="match status" value="1"/>
</dbReference>
<gene>
    <name evidence="5" type="ORF">ABEG18_12390</name>
</gene>
<dbReference type="AlphaFoldDB" id="A0AAU7JNJ9"/>
<dbReference type="PROSITE" id="PS00101">
    <property type="entry name" value="HEXAPEP_TRANSFERASES"/>
    <property type="match status" value="1"/>
</dbReference>
<dbReference type="CDD" id="cd03349">
    <property type="entry name" value="LbH_XAT"/>
    <property type="match status" value="1"/>
</dbReference>
<protein>
    <submittedName>
        <fullName evidence="5">CatB-related O-acetyltransferase</fullName>
        <ecNumber evidence="5">2.3.1.-</ecNumber>
    </submittedName>
</protein>
<dbReference type="Pfam" id="PF00132">
    <property type="entry name" value="Hexapep"/>
    <property type="match status" value="1"/>
</dbReference>
<comment type="similarity">
    <text evidence="1">Belongs to the transferase hexapeptide repeat family.</text>
</comment>
<dbReference type="RefSeq" id="WP_406858369.1">
    <property type="nucleotide sequence ID" value="NZ_CP157484.1"/>
</dbReference>
<dbReference type="SUPFAM" id="SSF51161">
    <property type="entry name" value="Trimeric LpxA-like enzymes"/>
    <property type="match status" value="1"/>
</dbReference>
<dbReference type="EC" id="2.3.1.-" evidence="5"/>
<dbReference type="InterPro" id="IPR018357">
    <property type="entry name" value="Hexapep_transf_CS"/>
</dbReference>
<accession>A0AAU7JNJ9</accession>
<keyword evidence="3" id="KW-0677">Repeat</keyword>
<keyword evidence="4 5" id="KW-0012">Acyltransferase</keyword>
<organism evidence="5">
    <name type="scientific">Alsobacter sp. KACC 23698</name>
    <dbReference type="NCBI Taxonomy" id="3149229"/>
    <lineage>
        <taxon>Bacteria</taxon>
        <taxon>Pseudomonadati</taxon>
        <taxon>Pseudomonadota</taxon>
        <taxon>Alphaproteobacteria</taxon>
        <taxon>Hyphomicrobiales</taxon>
        <taxon>Alsobacteraceae</taxon>
        <taxon>Alsobacter</taxon>
    </lineage>
</organism>
<sequence>MRKLIARWSNPHNLTRVHLAKQAAKRGWTIGDFSYGRVRVRDWGDGAGLSIGPFCSFADNIQIFLGGNHRTDWVTTYPFSGMRELFPEAPEGAPYHTSRGGVTIGADVWVGSGATIMSGVTIGPGAVVAARAVVTRDVPPYGIVGGNPAKLIRLRFEEPLAAELLRTRWWELDRAALARLIPALQSADAAQVVALCDEIRAGQAAEASGAGNLSPTE</sequence>
<dbReference type="Gene3D" id="2.160.10.10">
    <property type="entry name" value="Hexapeptide repeat proteins"/>
    <property type="match status" value="1"/>
</dbReference>
<dbReference type="InterPro" id="IPR001451">
    <property type="entry name" value="Hexapep"/>
</dbReference>
<evidence type="ECO:0000256" key="1">
    <source>
        <dbReference type="ARBA" id="ARBA00007274"/>
    </source>
</evidence>
<reference evidence="5" key="1">
    <citation type="submission" date="2024-05" db="EMBL/GenBank/DDBJ databases">
        <authorList>
            <person name="Kim S."/>
            <person name="Heo J."/>
            <person name="Choi H."/>
            <person name="Choi Y."/>
            <person name="Kwon S.-W."/>
            <person name="Kim Y."/>
        </authorList>
    </citation>
    <scope>NUCLEOTIDE SEQUENCE</scope>
    <source>
        <strain evidence="5">KACC 23698</strain>
    </source>
</reference>
<evidence type="ECO:0000256" key="2">
    <source>
        <dbReference type="ARBA" id="ARBA00022679"/>
    </source>
</evidence>